<proteinExistence type="predicted"/>
<dbReference type="STRING" id="333673.A0A3M0L648"/>
<organism evidence="1 2">
    <name type="scientific">Hirundo rustica rustica</name>
    <dbReference type="NCBI Taxonomy" id="333673"/>
    <lineage>
        <taxon>Eukaryota</taxon>
        <taxon>Metazoa</taxon>
        <taxon>Chordata</taxon>
        <taxon>Craniata</taxon>
        <taxon>Vertebrata</taxon>
        <taxon>Euteleostomi</taxon>
        <taxon>Archelosauria</taxon>
        <taxon>Archosauria</taxon>
        <taxon>Dinosauria</taxon>
        <taxon>Saurischia</taxon>
        <taxon>Theropoda</taxon>
        <taxon>Coelurosauria</taxon>
        <taxon>Aves</taxon>
        <taxon>Neognathae</taxon>
        <taxon>Neoaves</taxon>
        <taxon>Telluraves</taxon>
        <taxon>Australaves</taxon>
        <taxon>Passeriformes</taxon>
        <taxon>Sylvioidea</taxon>
        <taxon>Hirundinidae</taxon>
        <taxon>Hirundo</taxon>
    </lineage>
</organism>
<name>A0A3M0L648_HIRRU</name>
<accession>A0A3M0L648</accession>
<dbReference type="EMBL" id="QRBI01000095">
    <property type="protein sequence ID" value="RMC19434.1"/>
    <property type="molecule type" value="Genomic_DNA"/>
</dbReference>
<protein>
    <submittedName>
        <fullName evidence="1">Uncharacterized protein</fullName>
    </submittedName>
</protein>
<dbReference type="AlphaFoldDB" id="A0A3M0L648"/>
<dbReference type="Proteomes" id="UP000269221">
    <property type="component" value="Unassembled WGS sequence"/>
</dbReference>
<dbReference type="OrthoDB" id="10456992at2759"/>
<sequence length="161" mass="18466">MTWTTGSNEWSLCRGYQAGLICWSVDLLEGRKALQRDLDRLDGQGPGLAKASGVRFNHTKFWVLPLSHNKPRQHCRFEEGQWHPGLYQQYCGQQDQGRDCPLYSALVRPHLDTCVQLWAPHSKKGDQRRAMELVKGLERKSCEEQLKELGVFSLEKKEAQG</sequence>
<comment type="caution">
    <text evidence="1">The sequence shown here is derived from an EMBL/GenBank/DDBJ whole genome shotgun (WGS) entry which is preliminary data.</text>
</comment>
<keyword evidence="2" id="KW-1185">Reference proteome</keyword>
<gene>
    <name evidence="1" type="ORF">DUI87_04045</name>
</gene>
<reference evidence="1 2" key="1">
    <citation type="submission" date="2018-07" db="EMBL/GenBank/DDBJ databases">
        <title>A high quality draft genome assembly of the barn swallow (H. rustica rustica).</title>
        <authorList>
            <person name="Formenti G."/>
            <person name="Chiara M."/>
            <person name="Poveda L."/>
            <person name="Francoijs K.-J."/>
            <person name="Bonisoli-Alquati A."/>
            <person name="Canova L."/>
            <person name="Gianfranceschi L."/>
            <person name="Horner D.S."/>
            <person name="Saino N."/>
        </authorList>
    </citation>
    <scope>NUCLEOTIDE SEQUENCE [LARGE SCALE GENOMIC DNA]</scope>
    <source>
        <strain evidence="1">Chelidonia</strain>
        <tissue evidence="1">Blood</tissue>
    </source>
</reference>
<evidence type="ECO:0000313" key="2">
    <source>
        <dbReference type="Proteomes" id="UP000269221"/>
    </source>
</evidence>
<evidence type="ECO:0000313" key="1">
    <source>
        <dbReference type="EMBL" id="RMC19434.1"/>
    </source>
</evidence>